<comment type="caution">
    <text evidence="1">The sequence shown here is derived from an EMBL/GenBank/DDBJ whole genome shotgun (WGS) entry which is preliminary data.</text>
</comment>
<evidence type="ECO:0000313" key="2">
    <source>
        <dbReference type="Proteomes" id="UP000247551"/>
    </source>
</evidence>
<name>A0A318UR51_9GAMM</name>
<organism evidence="1 2">
    <name type="scientific">Marinomonas alcarazii</name>
    <dbReference type="NCBI Taxonomy" id="491949"/>
    <lineage>
        <taxon>Bacteria</taxon>
        <taxon>Pseudomonadati</taxon>
        <taxon>Pseudomonadota</taxon>
        <taxon>Gammaproteobacteria</taxon>
        <taxon>Oceanospirillales</taxon>
        <taxon>Oceanospirillaceae</taxon>
        <taxon>Marinomonas</taxon>
    </lineage>
</organism>
<protein>
    <submittedName>
        <fullName evidence="1">Uncharacterized protein</fullName>
    </submittedName>
</protein>
<accession>A0A318UR51</accession>
<gene>
    <name evidence="1" type="ORF">DFP75_11063</name>
</gene>
<proteinExistence type="predicted"/>
<dbReference type="EMBL" id="QKLW01000010">
    <property type="protein sequence ID" value="PYF78932.1"/>
    <property type="molecule type" value="Genomic_DNA"/>
</dbReference>
<evidence type="ECO:0000313" key="1">
    <source>
        <dbReference type="EMBL" id="PYF78932.1"/>
    </source>
</evidence>
<keyword evidence="2" id="KW-1185">Reference proteome</keyword>
<reference evidence="1 2" key="1">
    <citation type="submission" date="2018-06" db="EMBL/GenBank/DDBJ databases">
        <title>Genomic Encyclopedia of Type Strains, Phase III (KMG-III): the genomes of soil and plant-associated and newly described type strains.</title>
        <authorList>
            <person name="Whitman W."/>
        </authorList>
    </citation>
    <scope>NUCLEOTIDE SEQUENCE [LARGE SCALE GENOMIC DNA]</scope>
    <source>
        <strain evidence="1 2">CECT 7730</strain>
    </source>
</reference>
<sequence>MKSAAMRIRVEPELHDDFLAACRSQDLPASLVLRQFMKAFVEENIVDTQQDLFEMAKKIGKTNK</sequence>
<dbReference type="RefSeq" id="WP_220032649.1">
    <property type="nucleotide sequence ID" value="NZ_QKLW01000010.1"/>
</dbReference>
<dbReference type="AlphaFoldDB" id="A0A318UR51"/>
<dbReference type="Proteomes" id="UP000247551">
    <property type="component" value="Unassembled WGS sequence"/>
</dbReference>